<evidence type="ECO:0000313" key="2">
    <source>
        <dbReference type="EMBL" id="AVO37021.1"/>
    </source>
</evidence>
<accession>A0A2S0MMP0</accession>
<gene>
    <name evidence="2" type="ORF">C6Y53_04420</name>
</gene>
<keyword evidence="1" id="KW-1133">Transmembrane helix</keyword>
<sequence>MTDRQDDLDLDLDRFWEAARSEARDLPDGLADRVLKDALAVQDARRGGHRAGWGSWSAVAGLAAACAAGFWIGFAPPQNLPDPASLLSSGDDINLLAPGEMTFAMLEDEQ</sequence>
<keyword evidence="1" id="KW-0472">Membrane</keyword>
<dbReference type="AlphaFoldDB" id="A0A2S0MMP0"/>
<dbReference type="Proteomes" id="UP000237655">
    <property type="component" value="Chromosome"/>
</dbReference>
<name>A0A2S0MMP0_9RHOB</name>
<keyword evidence="1" id="KW-0812">Transmembrane</keyword>
<organism evidence="2 3">
    <name type="scientific">Pukyongiella litopenaei</name>
    <dbReference type="NCBI Taxonomy" id="2605946"/>
    <lineage>
        <taxon>Bacteria</taxon>
        <taxon>Pseudomonadati</taxon>
        <taxon>Pseudomonadota</taxon>
        <taxon>Alphaproteobacteria</taxon>
        <taxon>Rhodobacterales</taxon>
        <taxon>Paracoccaceae</taxon>
        <taxon>Pukyongiella</taxon>
    </lineage>
</organism>
<evidence type="ECO:0000256" key="1">
    <source>
        <dbReference type="SAM" id="Phobius"/>
    </source>
</evidence>
<proteinExistence type="predicted"/>
<evidence type="ECO:0000313" key="3">
    <source>
        <dbReference type="Proteomes" id="UP000237655"/>
    </source>
</evidence>
<dbReference type="EMBL" id="CP027665">
    <property type="protein sequence ID" value="AVO37021.1"/>
    <property type="molecule type" value="Genomic_DNA"/>
</dbReference>
<dbReference type="RefSeq" id="WP_106471335.1">
    <property type="nucleotide sequence ID" value="NZ_CP027665.1"/>
</dbReference>
<dbReference type="KEGG" id="thas:C6Y53_04420"/>
<feature type="transmembrane region" description="Helical" evidence="1">
    <location>
        <begin position="53"/>
        <end position="74"/>
    </location>
</feature>
<keyword evidence="3" id="KW-1185">Reference proteome</keyword>
<protein>
    <submittedName>
        <fullName evidence="2">Uncharacterized protein</fullName>
    </submittedName>
</protein>
<reference evidence="3" key="1">
    <citation type="submission" date="2018-03" db="EMBL/GenBank/DDBJ databases">
        <title>Genomic analysis of the strain SH-1 isolated from shrimp intestine.</title>
        <authorList>
            <person name="Kim Y.-S."/>
            <person name="Kim S.-E."/>
            <person name="Kim K.-H."/>
        </authorList>
    </citation>
    <scope>NUCLEOTIDE SEQUENCE [LARGE SCALE GENOMIC DNA]</scope>
    <source>
        <strain evidence="3">SH-1</strain>
    </source>
</reference>